<keyword evidence="2" id="KW-1185">Reference proteome</keyword>
<dbReference type="RefSeq" id="WP_005871465.1">
    <property type="nucleotide sequence ID" value="NZ_ACYG01000025.1"/>
</dbReference>
<evidence type="ECO:0000313" key="2">
    <source>
        <dbReference type="Proteomes" id="UP000005709"/>
    </source>
</evidence>
<protein>
    <submittedName>
        <fullName evidence="1">Uncharacterized protein</fullName>
    </submittedName>
</protein>
<accession>C8PI47</accession>
<reference evidence="1 2" key="1">
    <citation type="submission" date="2009-07" db="EMBL/GenBank/DDBJ databases">
        <authorList>
            <person name="Madupu R."/>
            <person name="Sebastian Y."/>
            <person name="Durkin A.S."/>
            <person name="Torralba M."/>
            <person name="Methe B."/>
            <person name="Sutton G.G."/>
            <person name="Strausberg R.L."/>
            <person name="Nelson K.E."/>
        </authorList>
    </citation>
    <scope>NUCLEOTIDE SEQUENCE [LARGE SCALE GENOMIC DNA]</scope>
    <source>
        <strain evidence="1 2">RM3268</strain>
    </source>
</reference>
<dbReference type="Proteomes" id="UP000005709">
    <property type="component" value="Unassembled WGS sequence"/>
</dbReference>
<evidence type="ECO:0000313" key="1">
    <source>
        <dbReference type="EMBL" id="EEV17437.1"/>
    </source>
</evidence>
<name>C8PI47_9BACT</name>
<sequence length="102" mass="11591">MEGINKSAPMRVDEITTLTGAECKDGSFIYNYELNDGMGMKFDSVGNDQKTVIQNVIDSQNKQIFCNQMKVMHPLINSAIWSYKIKSGEEFIRVEFKPSDCK</sequence>
<dbReference type="AlphaFoldDB" id="C8PI47"/>
<dbReference type="EMBL" id="ACYG01000025">
    <property type="protein sequence ID" value="EEV17437.1"/>
    <property type="molecule type" value="Genomic_DNA"/>
</dbReference>
<organism evidence="1 2">
    <name type="scientific">Campylobacter gracilis RM3268</name>
    <dbReference type="NCBI Taxonomy" id="553220"/>
    <lineage>
        <taxon>Bacteria</taxon>
        <taxon>Pseudomonadati</taxon>
        <taxon>Campylobacterota</taxon>
        <taxon>Epsilonproteobacteria</taxon>
        <taxon>Campylobacterales</taxon>
        <taxon>Campylobacteraceae</taxon>
        <taxon>Campylobacter</taxon>
    </lineage>
</organism>
<gene>
    <name evidence="1" type="ORF">CAMGR0001_0028</name>
</gene>
<comment type="caution">
    <text evidence="1">The sequence shown here is derived from an EMBL/GenBank/DDBJ whole genome shotgun (WGS) entry which is preliminary data.</text>
</comment>
<proteinExistence type="predicted"/>